<feature type="signal peptide" evidence="12">
    <location>
        <begin position="1"/>
        <end position="21"/>
    </location>
</feature>
<keyword evidence="4 11" id="KW-0812">Transmembrane</keyword>
<name>A0AAD6TS88_9AGAR</name>
<evidence type="ECO:0000256" key="9">
    <source>
        <dbReference type="ARBA" id="ARBA00023180"/>
    </source>
</evidence>
<dbReference type="InterPro" id="IPR007292">
    <property type="entry name" value="Nuclear_fusion_Kar5"/>
</dbReference>
<evidence type="ECO:0000256" key="8">
    <source>
        <dbReference type="ARBA" id="ARBA00023136"/>
    </source>
</evidence>
<comment type="similarity">
    <text evidence="2 11">Belongs to the KAR5 family.</text>
</comment>
<evidence type="ECO:0000256" key="4">
    <source>
        <dbReference type="ARBA" id="ARBA00022692"/>
    </source>
</evidence>
<evidence type="ECO:0008006" key="15">
    <source>
        <dbReference type="Google" id="ProtNLM"/>
    </source>
</evidence>
<keyword evidence="3 11" id="KW-0415">Karyogamy</keyword>
<evidence type="ECO:0000256" key="11">
    <source>
        <dbReference type="RuleBase" id="RU368082"/>
    </source>
</evidence>
<dbReference type="GO" id="GO:0000742">
    <property type="term" value="P:karyogamy involved in conjugation with cellular fusion"/>
    <property type="evidence" value="ECO:0007669"/>
    <property type="project" value="UniProtKB-UniRule"/>
</dbReference>
<dbReference type="Pfam" id="PF04163">
    <property type="entry name" value="Tht1"/>
    <property type="match status" value="1"/>
</dbReference>
<accession>A0AAD6TS88</accession>
<keyword evidence="6 11" id="KW-0256">Endoplasmic reticulum</keyword>
<dbReference type="GO" id="GO:0031965">
    <property type="term" value="C:nuclear membrane"/>
    <property type="evidence" value="ECO:0007669"/>
    <property type="project" value="UniProtKB-SubCell"/>
</dbReference>
<proteinExistence type="inferred from homology"/>
<keyword evidence="8 11" id="KW-0472">Membrane</keyword>
<comment type="caution">
    <text evidence="13">The sequence shown here is derived from an EMBL/GenBank/DDBJ whole genome shotgun (WGS) entry which is preliminary data.</text>
</comment>
<dbReference type="PANTHER" id="PTHR28012:SF1">
    <property type="entry name" value="NUCLEAR FUSION PROTEIN KAR5"/>
    <property type="match status" value="1"/>
</dbReference>
<dbReference type="Proteomes" id="UP001222325">
    <property type="component" value="Unassembled WGS sequence"/>
</dbReference>
<dbReference type="GO" id="GO:0005789">
    <property type="term" value="C:endoplasmic reticulum membrane"/>
    <property type="evidence" value="ECO:0007669"/>
    <property type="project" value="UniProtKB-SubCell"/>
</dbReference>
<evidence type="ECO:0000256" key="7">
    <source>
        <dbReference type="ARBA" id="ARBA00022989"/>
    </source>
</evidence>
<keyword evidence="7 11" id="KW-1133">Transmembrane helix</keyword>
<keyword evidence="9" id="KW-0325">Glycoprotein</keyword>
<keyword evidence="5 11" id="KW-0732">Signal</keyword>
<evidence type="ECO:0000256" key="10">
    <source>
        <dbReference type="ARBA" id="ARBA00023242"/>
    </source>
</evidence>
<keyword evidence="10 11" id="KW-0539">Nucleus</keyword>
<evidence type="ECO:0000256" key="1">
    <source>
        <dbReference type="ARBA" id="ARBA00003389"/>
    </source>
</evidence>
<dbReference type="EMBL" id="JARJCN010000085">
    <property type="protein sequence ID" value="KAJ7076117.1"/>
    <property type="molecule type" value="Genomic_DNA"/>
</dbReference>
<evidence type="ECO:0000256" key="3">
    <source>
        <dbReference type="ARBA" id="ARBA00022459"/>
    </source>
</evidence>
<comment type="function">
    <text evidence="1 11">Required for nuclear membrane fusion during karyogamy.</text>
</comment>
<feature type="transmembrane region" description="Helical" evidence="11">
    <location>
        <begin position="422"/>
        <end position="442"/>
    </location>
</feature>
<dbReference type="AlphaFoldDB" id="A0AAD6TS88"/>
<evidence type="ECO:0000256" key="2">
    <source>
        <dbReference type="ARBA" id="ARBA00010473"/>
    </source>
</evidence>
<evidence type="ECO:0000256" key="6">
    <source>
        <dbReference type="ARBA" id="ARBA00022824"/>
    </source>
</evidence>
<protein>
    <recommendedName>
        <fullName evidence="15">Nuclear fusion protein KAR5</fullName>
    </recommendedName>
</protein>
<reference evidence="13" key="1">
    <citation type="submission" date="2023-03" db="EMBL/GenBank/DDBJ databases">
        <title>Massive genome expansion in bonnet fungi (Mycena s.s.) driven by repeated elements and novel gene families across ecological guilds.</title>
        <authorList>
            <consortium name="Lawrence Berkeley National Laboratory"/>
            <person name="Harder C.B."/>
            <person name="Miyauchi S."/>
            <person name="Viragh M."/>
            <person name="Kuo A."/>
            <person name="Thoen E."/>
            <person name="Andreopoulos B."/>
            <person name="Lu D."/>
            <person name="Skrede I."/>
            <person name="Drula E."/>
            <person name="Henrissat B."/>
            <person name="Morin E."/>
            <person name="Kohler A."/>
            <person name="Barry K."/>
            <person name="LaButti K."/>
            <person name="Morin E."/>
            <person name="Salamov A."/>
            <person name="Lipzen A."/>
            <person name="Mereny Z."/>
            <person name="Hegedus B."/>
            <person name="Baldrian P."/>
            <person name="Stursova M."/>
            <person name="Weitz H."/>
            <person name="Taylor A."/>
            <person name="Grigoriev I.V."/>
            <person name="Nagy L.G."/>
            <person name="Martin F."/>
            <person name="Kauserud H."/>
        </authorList>
    </citation>
    <scope>NUCLEOTIDE SEQUENCE</scope>
    <source>
        <strain evidence="13">CBHHK173m</strain>
    </source>
</reference>
<evidence type="ECO:0000313" key="14">
    <source>
        <dbReference type="Proteomes" id="UP001222325"/>
    </source>
</evidence>
<keyword evidence="14" id="KW-1185">Reference proteome</keyword>
<evidence type="ECO:0000256" key="12">
    <source>
        <dbReference type="SAM" id="SignalP"/>
    </source>
</evidence>
<sequence length="485" mass="53983">MATRVLSVIRLSLFCAAFSWPRQISVAKSGTARYPTSAEDELVGLLANHAALEDYSRRPDCFRRVAGSIHVRCGELEMNEDERVQAAISMTLCELATATHHSIPLECASFTVGSVASRSRIQGECVDALSRSAQFWSSYSGYLREVPQLCFAFRRWNDIDTAKDIYKNSTQETMKLIQLLLARETAGKKHWDMHLHDLEAAAMRLKTMSNTIDVVIGAAAPRLENSLKMIIDVFMAALTQNVEVENTRIIDRMGFEFELISQRHAHSLNGILETSLVDNLNNALSPLQMQSLQAFNLANSAQDLWMNLTLQFNVMHQKISQLSEDVFSTAATLESSSNLVQDAQIAASLAASSLAETLTQLNTTTHESFEKLNASLSQSLSPRRSVPGLIWLFEAVLRLDPSTITYLHHLPLFPLASALASLVFYLLHSTCSGLMSLALLFLSSRKYLTNNQSLEAAHAPLPTPRTPELMLRRKSRIPDRLCSRL</sequence>
<feature type="chain" id="PRO_5042023438" description="Nuclear fusion protein KAR5" evidence="12">
    <location>
        <begin position="22"/>
        <end position="485"/>
    </location>
</feature>
<evidence type="ECO:0000256" key="5">
    <source>
        <dbReference type="ARBA" id="ARBA00022729"/>
    </source>
</evidence>
<gene>
    <name evidence="13" type="ORF">B0H15DRAFT_864983</name>
</gene>
<organism evidence="13 14">
    <name type="scientific">Mycena belliarum</name>
    <dbReference type="NCBI Taxonomy" id="1033014"/>
    <lineage>
        <taxon>Eukaryota</taxon>
        <taxon>Fungi</taxon>
        <taxon>Dikarya</taxon>
        <taxon>Basidiomycota</taxon>
        <taxon>Agaricomycotina</taxon>
        <taxon>Agaricomycetes</taxon>
        <taxon>Agaricomycetidae</taxon>
        <taxon>Agaricales</taxon>
        <taxon>Marasmiineae</taxon>
        <taxon>Mycenaceae</taxon>
        <taxon>Mycena</taxon>
    </lineage>
</organism>
<comment type="subcellular location">
    <subcellularLocation>
        <location evidence="11">Endoplasmic reticulum membrane</location>
    </subcellularLocation>
    <subcellularLocation>
        <location evidence="11">Nucleus membrane</location>
    </subcellularLocation>
</comment>
<dbReference type="PANTHER" id="PTHR28012">
    <property type="entry name" value="NUCLEAR FUSION PROTEIN KAR5"/>
    <property type="match status" value="1"/>
</dbReference>
<dbReference type="GO" id="GO:0048288">
    <property type="term" value="P:nuclear membrane fusion involved in karyogamy"/>
    <property type="evidence" value="ECO:0007669"/>
    <property type="project" value="UniProtKB-UniRule"/>
</dbReference>
<evidence type="ECO:0000313" key="13">
    <source>
        <dbReference type="EMBL" id="KAJ7076117.1"/>
    </source>
</evidence>